<dbReference type="STRING" id="1798471.A3A21_03090"/>
<dbReference type="Pfam" id="PF02033">
    <property type="entry name" value="RBFA"/>
    <property type="match status" value="1"/>
</dbReference>
<dbReference type="InterPro" id="IPR000238">
    <property type="entry name" value="RbfA"/>
</dbReference>
<dbReference type="InterPro" id="IPR023799">
    <property type="entry name" value="RbfA_dom_sf"/>
</dbReference>
<proteinExistence type="predicted"/>
<reference evidence="2 3" key="1">
    <citation type="journal article" date="2016" name="Nat. Commun.">
        <title>Thousands of microbial genomes shed light on interconnected biogeochemical processes in an aquifer system.</title>
        <authorList>
            <person name="Anantharaman K."/>
            <person name="Brown C.T."/>
            <person name="Hug L.A."/>
            <person name="Sharon I."/>
            <person name="Castelle C.J."/>
            <person name="Probst A.J."/>
            <person name="Thomas B.C."/>
            <person name="Singh A."/>
            <person name="Wilkins M.J."/>
            <person name="Karaoz U."/>
            <person name="Brodie E.L."/>
            <person name="Williams K.H."/>
            <person name="Hubbard S.S."/>
            <person name="Banfield J.F."/>
        </authorList>
    </citation>
    <scope>NUCLEOTIDE SEQUENCE [LARGE SCALE GENOMIC DNA]</scope>
</reference>
<comment type="caution">
    <text evidence="2">The sequence shown here is derived from an EMBL/GenBank/DDBJ whole genome shotgun (WGS) entry which is preliminary data.</text>
</comment>
<evidence type="ECO:0008006" key="4">
    <source>
        <dbReference type="Google" id="ProtNLM"/>
    </source>
</evidence>
<organism evidence="2 3">
    <name type="scientific">Candidatus Jorgensenbacteria bacterium RIFCSPLOWO2_01_FULL_45_25b</name>
    <dbReference type="NCBI Taxonomy" id="1798471"/>
    <lineage>
        <taxon>Bacteria</taxon>
        <taxon>Candidatus Joergenseniibacteriota</taxon>
    </lineage>
</organism>
<evidence type="ECO:0000256" key="1">
    <source>
        <dbReference type="ARBA" id="ARBA00022517"/>
    </source>
</evidence>
<name>A0A1F6BVI5_9BACT</name>
<dbReference type="Proteomes" id="UP000176996">
    <property type="component" value="Unassembled WGS sequence"/>
</dbReference>
<dbReference type="Gene3D" id="3.30.300.20">
    <property type="match status" value="1"/>
</dbReference>
<dbReference type="GO" id="GO:0006364">
    <property type="term" value="P:rRNA processing"/>
    <property type="evidence" value="ECO:0007669"/>
    <property type="project" value="InterPro"/>
</dbReference>
<keyword evidence="1" id="KW-0690">Ribosome biogenesis</keyword>
<dbReference type="AlphaFoldDB" id="A0A1F6BVI5"/>
<evidence type="ECO:0000313" key="3">
    <source>
        <dbReference type="Proteomes" id="UP000176996"/>
    </source>
</evidence>
<protein>
    <recommendedName>
        <fullName evidence="4">Ribosome-binding factor A</fullName>
    </recommendedName>
</protein>
<evidence type="ECO:0000313" key="2">
    <source>
        <dbReference type="EMBL" id="OGG40941.1"/>
    </source>
</evidence>
<gene>
    <name evidence="2" type="ORF">A3A21_03090</name>
</gene>
<dbReference type="SUPFAM" id="SSF89919">
    <property type="entry name" value="Ribosome-binding factor A, RbfA"/>
    <property type="match status" value="1"/>
</dbReference>
<dbReference type="EMBL" id="MFKK01000016">
    <property type="protein sequence ID" value="OGG40941.1"/>
    <property type="molecule type" value="Genomic_DNA"/>
</dbReference>
<dbReference type="InterPro" id="IPR015946">
    <property type="entry name" value="KH_dom-like_a/b"/>
</dbReference>
<accession>A0A1F6BVI5</accession>
<sequence>MRSHHNEKLASVIEHELNLILVRDFNFGGAIVTILDATVSKDNLKARVRLGIIPYIKEVEAFMEIKKREREIRHKILKNTRLRAVPKLFFEIVQEQKTETA</sequence>